<dbReference type="OrthoDB" id="7872933at2759"/>
<protein>
    <submittedName>
        <fullName evidence="3">Uncharacterized protein LOC111604946</fullName>
    </submittedName>
</protein>
<dbReference type="InterPro" id="IPR014710">
    <property type="entry name" value="RmlC-like_jellyroll"/>
</dbReference>
<feature type="compositionally biased region" description="Polar residues" evidence="1">
    <location>
        <begin position="1124"/>
        <end position="1137"/>
    </location>
</feature>
<evidence type="ECO:0000256" key="1">
    <source>
        <dbReference type="SAM" id="MobiDB-lite"/>
    </source>
</evidence>
<feature type="compositionally biased region" description="Basic residues" evidence="1">
    <location>
        <begin position="157"/>
        <end position="169"/>
    </location>
</feature>
<feature type="region of interest" description="Disordered" evidence="1">
    <location>
        <begin position="1124"/>
        <end position="1163"/>
    </location>
</feature>
<keyword evidence="2" id="KW-1185">Reference proteome</keyword>
<feature type="compositionally biased region" description="Polar residues" evidence="1">
    <location>
        <begin position="308"/>
        <end position="320"/>
    </location>
</feature>
<feature type="region of interest" description="Disordered" evidence="1">
    <location>
        <begin position="1208"/>
        <end position="1243"/>
    </location>
</feature>
<dbReference type="Proteomes" id="UP000504633">
    <property type="component" value="Unplaced"/>
</dbReference>
<feature type="compositionally biased region" description="Low complexity" evidence="1">
    <location>
        <begin position="767"/>
        <end position="789"/>
    </location>
</feature>
<name>A0A6J1MHR7_DROHY</name>
<gene>
    <name evidence="3" type="primary">LOC111604946</name>
</gene>
<feature type="region of interest" description="Disordered" evidence="1">
    <location>
        <begin position="197"/>
        <end position="324"/>
    </location>
</feature>
<dbReference type="RefSeq" id="XP_023178985.2">
    <property type="nucleotide sequence ID" value="XM_023323217.2"/>
</dbReference>
<evidence type="ECO:0000313" key="2">
    <source>
        <dbReference type="Proteomes" id="UP000504633"/>
    </source>
</evidence>
<feature type="region of interest" description="Disordered" evidence="1">
    <location>
        <begin position="103"/>
        <end position="169"/>
    </location>
</feature>
<feature type="compositionally biased region" description="Basic residues" evidence="1">
    <location>
        <begin position="1189"/>
        <end position="1198"/>
    </location>
</feature>
<evidence type="ECO:0000313" key="3">
    <source>
        <dbReference type="RefSeq" id="XP_023178985.2"/>
    </source>
</evidence>
<dbReference type="OMA" id="SIQMEML"/>
<reference evidence="3" key="1">
    <citation type="submission" date="2025-08" db="UniProtKB">
        <authorList>
            <consortium name="RefSeq"/>
        </authorList>
    </citation>
    <scope>IDENTIFICATION</scope>
    <source>
        <strain evidence="3">15085-1641.00</strain>
        <tissue evidence="3">Whole body</tissue>
    </source>
</reference>
<feature type="region of interest" description="Disordered" evidence="1">
    <location>
        <begin position="1"/>
        <end position="45"/>
    </location>
</feature>
<feature type="region of interest" description="Disordered" evidence="1">
    <location>
        <begin position="730"/>
        <end position="789"/>
    </location>
</feature>
<feature type="compositionally biased region" description="Polar residues" evidence="1">
    <location>
        <begin position="745"/>
        <end position="754"/>
    </location>
</feature>
<dbReference type="GeneID" id="111604946"/>
<sequence length="1411" mass="158618">MPRVSESTMRELHDILNAENPDENRFKDFLKKKTAPKPRNSPKYVLGGCDVSFDIDVDFIKLPEKKQQKQQQQKQQETEPQGAQLTPKKLALRETFTNAIRANGKHLVVDSQPQSEVPKSPTDDNRATGRSLSVSPGVLDYSPGQRSGGAASDSKTVHRGTLSRRSHVIRGRRDLQEEFNTEVNVTRKTSGSFDFLPKVSSTPALEKPAKLPKPQIPQSATGTEALESSSNHADFEGSFEESLMHSSHRSPRTRLGNRGTFVKERITDSEQQQSCKNSSQNPTGVGHRGTFDIDKTPEPAIKAKNMGQKATKTSSSTMNGSIGGRQPYVRLRRVLPYMDLTQLSQQAAFDSEQIVRETQSSPIKTSADASVCRYITRRQQNKESEAEHVPEIQAQEFTPQVEMAAGSVTPPLAVSCAIQTTCIPGNTDATNENLTLEENDVEDMEKTSPLNLAPTGGNTTRLRHRQNLQINHEKSIQLLDLHCTHKNNSSEQRTQKTTQAALNKPLLPAINGEEFAEELARMTNHEILDLRKRNSLGRLHHQQVFTTEQQLVLEQSIQMEMLRRNLNGQGDGLPSKVIATSPELNATKNVKNTPPELDMSQHVLRRSGTIQSKTLIQPSRRSRYKRRGVPITTELQNYMELPSAIEKRLKVNSGCDTKRSLYTKGNSDTEDNRSLSPVAQHCITNASIQIAPAPPLHLSSDEDYEHIPIVPPPPMCLRYSRNLRRSQLQPHDNVEEGEQDENVAPEQSRNSNTKIIEDIQIMPPSPESLQRSRQLRSSSLDDSMSQEQMADADGDVIKETMSIVSPPPDATQLTRRSRKFLAPPLEDIIEDDAAADRTQRSQTGIEDIRIVPPSPISIRYSQRLQSSTLKHSEDVIEQEKRDIAAQHSQSSPAEIVENLRIAPSPDVSVEHLTRSKQQEIIYLDVEQEQKEKDPQGYLPAVTELDDMMLPLIQDNGSSYMEELRVQTPTPPSSLSQISMNEQMMLDEQPSTSKAAREALQLSISRQQKIKNPKKVKQKKNTADDAVFKKPILPAPRAGKHKSFRIRELESLRIKTGDQTLASQYSDNADKSGIRRSKRGQVPLRNTWVHSVSEPFKFTFFERAITDTISQKRKHKSLRNQTNSFTNERTPLCSSTPLNEIKPVNPGRSSRALKRKRTAEEDFRESGISLLPEIAEEDELRLNKSNLTAKPHKSPKKNLRNMESELKRSLRRSFIESESDVESEEETEPEAEAETETGAEAGPIAEPIQLPLQIESGGEPAPDLALNTRLDASKIELLKMADRLRGVNEVVESDKSSDSDIENDVIRFTSVTDLKFLNLDGIEYSFYKTQEAWGMGYMRFQPLQERGMKRNKSNTLRFLSLYGEFVIEVKQESEDGQKYVMKSGDFIEINMGSRFNITNSLNEVSLLIVNRK</sequence>
<dbReference type="KEGG" id="dhe:111604946"/>
<dbReference type="Gene3D" id="2.60.120.10">
    <property type="entry name" value="Jelly Rolls"/>
    <property type="match status" value="1"/>
</dbReference>
<feature type="region of interest" description="Disordered" evidence="1">
    <location>
        <begin position="64"/>
        <end position="88"/>
    </location>
</feature>
<accession>A0A6J1MHR7</accession>
<feature type="compositionally biased region" description="Basic residues" evidence="1">
    <location>
        <begin position="1007"/>
        <end position="1019"/>
    </location>
</feature>
<organism evidence="2 3">
    <name type="scientific">Drosophila hydei</name>
    <name type="common">Fruit fly</name>
    <dbReference type="NCBI Taxonomy" id="7224"/>
    <lineage>
        <taxon>Eukaryota</taxon>
        <taxon>Metazoa</taxon>
        <taxon>Ecdysozoa</taxon>
        <taxon>Arthropoda</taxon>
        <taxon>Hexapoda</taxon>
        <taxon>Insecta</taxon>
        <taxon>Pterygota</taxon>
        <taxon>Neoptera</taxon>
        <taxon>Endopterygota</taxon>
        <taxon>Diptera</taxon>
        <taxon>Brachycera</taxon>
        <taxon>Muscomorpha</taxon>
        <taxon>Ephydroidea</taxon>
        <taxon>Drosophilidae</taxon>
        <taxon>Drosophila</taxon>
    </lineage>
</organism>
<feature type="compositionally biased region" description="Polar residues" evidence="1">
    <location>
        <begin position="269"/>
        <end position="283"/>
    </location>
</feature>
<feature type="compositionally biased region" description="Basic and acidic residues" evidence="1">
    <location>
        <begin position="8"/>
        <end position="31"/>
    </location>
</feature>
<feature type="compositionally biased region" description="Polar residues" evidence="1">
    <location>
        <begin position="216"/>
        <end position="232"/>
    </location>
</feature>
<proteinExistence type="predicted"/>
<feature type="region of interest" description="Disordered" evidence="1">
    <location>
        <begin position="1184"/>
        <end position="1203"/>
    </location>
</feature>
<feature type="region of interest" description="Disordered" evidence="1">
    <location>
        <begin position="1006"/>
        <end position="1033"/>
    </location>
</feature>
<feature type="compositionally biased region" description="Acidic residues" evidence="1">
    <location>
        <begin position="1216"/>
        <end position="1236"/>
    </location>
</feature>